<dbReference type="PROSITE" id="PS50297">
    <property type="entry name" value="ANK_REP_REGION"/>
    <property type="match status" value="2"/>
</dbReference>
<feature type="repeat" description="ANK" evidence="3">
    <location>
        <begin position="32"/>
        <end position="64"/>
    </location>
</feature>
<keyword evidence="1" id="KW-0677">Repeat</keyword>
<feature type="repeat" description="ANK" evidence="3">
    <location>
        <begin position="136"/>
        <end position="168"/>
    </location>
</feature>
<dbReference type="SMART" id="SM00248">
    <property type="entry name" value="ANK"/>
    <property type="match status" value="5"/>
</dbReference>
<evidence type="ECO:0000256" key="2">
    <source>
        <dbReference type="ARBA" id="ARBA00023043"/>
    </source>
</evidence>
<sequence length="254" mass="26114">MTDLVNAVTDRDAATVKGLLAAGVDPDEPNEDGTTPLYRAAVNGSTELVRVLLAQGADPNLPSGAADEGLPLCAAACWNHAGVVEALLAAGADPDLPEPPHPEQTGPGTPPLLWAVRNGHRESVDLLLAAGADPNTPGNPLTVATRGGRYGIVRSLLERGANPACADDTGRTASAIAIELADADLVALLAGESLWKDRAFTVDRRPAGDGSELITLRFGRDGSYGQASIQNGHRAIAALLEEVLGRGTASRDSL</sequence>
<dbReference type="Proteomes" id="UP000188836">
    <property type="component" value="Unassembled WGS sequence"/>
</dbReference>
<dbReference type="Gene3D" id="1.25.40.20">
    <property type="entry name" value="Ankyrin repeat-containing domain"/>
    <property type="match status" value="2"/>
</dbReference>
<evidence type="ECO:0000256" key="3">
    <source>
        <dbReference type="PROSITE-ProRule" id="PRU00023"/>
    </source>
</evidence>
<proteinExistence type="predicted"/>
<accession>A0A1V2TGB9</accession>
<keyword evidence="2 3" id="KW-0040">ANK repeat</keyword>
<gene>
    <name evidence="4" type="ORF">B0T46_12545</name>
</gene>
<dbReference type="AlphaFoldDB" id="A0A1V2TGB9"/>
<protein>
    <submittedName>
        <fullName evidence="4">Uncharacterized protein</fullName>
    </submittedName>
</protein>
<dbReference type="PRINTS" id="PR01415">
    <property type="entry name" value="ANKYRIN"/>
</dbReference>
<dbReference type="PANTHER" id="PTHR24173">
    <property type="entry name" value="ANKYRIN REPEAT CONTAINING"/>
    <property type="match status" value="1"/>
</dbReference>
<evidence type="ECO:0000313" key="4">
    <source>
        <dbReference type="EMBL" id="ONM48513.1"/>
    </source>
</evidence>
<dbReference type="OrthoDB" id="306540at2"/>
<dbReference type="InterPro" id="IPR036770">
    <property type="entry name" value="Ankyrin_rpt-contain_sf"/>
</dbReference>
<name>A0A1V2TGB9_9NOCA</name>
<dbReference type="PANTHER" id="PTHR24173:SF74">
    <property type="entry name" value="ANKYRIN REPEAT DOMAIN-CONTAINING PROTEIN 16"/>
    <property type="match status" value="1"/>
</dbReference>
<dbReference type="PROSITE" id="PS50088">
    <property type="entry name" value="ANK_REPEAT"/>
    <property type="match status" value="3"/>
</dbReference>
<dbReference type="InterPro" id="IPR002110">
    <property type="entry name" value="Ankyrin_rpt"/>
</dbReference>
<comment type="caution">
    <text evidence="4">The sequence shown here is derived from an EMBL/GenBank/DDBJ whole genome shotgun (WGS) entry which is preliminary data.</text>
</comment>
<dbReference type="STRING" id="1538463.B0T36_04655"/>
<reference evidence="4 5" key="1">
    <citation type="journal article" date="2016" name="Antonie Van Leeuwenhoek">
        <title>Nocardia donostiensis sp. nov., isolated from human respiratory specimens.</title>
        <authorList>
            <person name="Ercibengoa M."/>
            <person name="Bell M."/>
            <person name="Marimon J.M."/>
            <person name="Humrighouse B."/>
            <person name="Klenk H.P."/>
            <person name="Potter G."/>
            <person name="Perez-Trallero E."/>
        </authorList>
    </citation>
    <scope>NUCLEOTIDE SEQUENCE [LARGE SCALE GENOMIC DNA]</scope>
    <source>
        <strain evidence="4 5">X1655</strain>
    </source>
</reference>
<keyword evidence="5" id="KW-1185">Reference proteome</keyword>
<feature type="repeat" description="ANK" evidence="3">
    <location>
        <begin position="107"/>
        <end position="139"/>
    </location>
</feature>
<dbReference type="EMBL" id="MUMY01000009">
    <property type="protein sequence ID" value="ONM48513.1"/>
    <property type="molecule type" value="Genomic_DNA"/>
</dbReference>
<dbReference type="SUPFAM" id="SSF48403">
    <property type="entry name" value="Ankyrin repeat"/>
    <property type="match status" value="1"/>
</dbReference>
<evidence type="ECO:0000313" key="5">
    <source>
        <dbReference type="Proteomes" id="UP000188836"/>
    </source>
</evidence>
<evidence type="ECO:0000256" key="1">
    <source>
        <dbReference type="ARBA" id="ARBA00022737"/>
    </source>
</evidence>
<dbReference type="Pfam" id="PF12796">
    <property type="entry name" value="Ank_2"/>
    <property type="match status" value="2"/>
</dbReference>
<organism evidence="4 5">
    <name type="scientific">Nocardia donostiensis</name>
    <dbReference type="NCBI Taxonomy" id="1538463"/>
    <lineage>
        <taxon>Bacteria</taxon>
        <taxon>Bacillati</taxon>
        <taxon>Actinomycetota</taxon>
        <taxon>Actinomycetes</taxon>
        <taxon>Mycobacteriales</taxon>
        <taxon>Nocardiaceae</taxon>
        <taxon>Nocardia</taxon>
    </lineage>
</organism>